<protein>
    <recommendedName>
        <fullName evidence="1">Berberine/berberine-like domain-containing protein</fullName>
    </recommendedName>
</protein>
<reference evidence="2" key="1">
    <citation type="submission" date="2021-02" db="EMBL/GenBank/DDBJ databases">
        <authorList>
            <person name="Nieuwenhuis M."/>
            <person name="Van De Peppel L.J.J."/>
        </authorList>
    </citation>
    <scope>NUCLEOTIDE SEQUENCE</scope>
    <source>
        <strain evidence="2">D49</strain>
    </source>
</reference>
<dbReference type="GO" id="GO:0016491">
    <property type="term" value="F:oxidoreductase activity"/>
    <property type="evidence" value="ECO:0007669"/>
    <property type="project" value="InterPro"/>
</dbReference>
<evidence type="ECO:0000259" key="1">
    <source>
        <dbReference type="Pfam" id="PF08031"/>
    </source>
</evidence>
<organism evidence="2 3">
    <name type="scientific">Sphagnurus paluster</name>
    <dbReference type="NCBI Taxonomy" id="117069"/>
    <lineage>
        <taxon>Eukaryota</taxon>
        <taxon>Fungi</taxon>
        <taxon>Dikarya</taxon>
        <taxon>Basidiomycota</taxon>
        <taxon>Agaricomycotina</taxon>
        <taxon>Agaricomycetes</taxon>
        <taxon>Agaricomycetidae</taxon>
        <taxon>Agaricales</taxon>
        <taxon>Tricholomatineae</taxon>
        <taxon>Lyophyllaceae</taxon>
        <taxon>Sphagnurus</taxon>
    </lineage>
</organism>
<evidence type="ECO:0000313" key="2">
    <source>
        <dbReference type="EMBL" id="KAG5652314.1"/>
    </source>
</evidence>
<dbReference type="Gene3D" id="3.40.462.20">
    <property type="match status" value="1"/>
</dbReference>
<dbReference type="Gene3D" id="3.30.465.10">
    <property type="match status" value="1"/>
</dbReference>
<name>A0A9P7GKK0_9AGAR</name>
<evidence type="ECO:0000313" key="3">
    <source>
        <dbReference type="Proteomes" id="UP000717328"/>
    </source>
</evidence>
<dbReference type="InterPro" id="IPR012951">
    <property type="entry name" value="BBE"/>
</dbReference>
<proteinExistence type="predicted"/>
<dbReference type="GO" id="GO:0050660">
    <property type="term" value="F:flavin adenine dinucleotide binding"/>
    <property type="evidence" value="ECO:0007669"/>
    <property type="project" value="InterPro"/>
</dbReference>
<dbReference type="Pfam" id="PF08031">
    <property type="entry name" value="BBE"/>
    <property type="match status" value="1"/>
</dbReference>
<feature type="domain" description="Berberine/berberine-like" evidence="1">
    <location>
        <begin position="145"/>
        <end position="175"/>
    </location>
</feature>
<dbReference type="Proteomes" id="UP000717328">
    <property type="component" value="Unassembled WGS sequence"/>
</dbReference>
<accession>A0A9P7GKK0</accession>
<keyword evidence="3" id="KW-1185">Reference proteome</keyword>
<dbReference type="OrthoDB" id="9983560at2759"/>
<dbReference type="AlphaFoldDB" id="A0A9P7GKK0"/>
<comment type="caution">
    <text evidence="2">The sequence shown here is derived from an EMBL/GenBank/DDBJ whole genome shotgun (WGS) entry which is preliminary data.</text>
</comment>
<sequence length="175" mass="19418">MEPLVSFGNRLQSEGVKGTQVIVTEFPSSGTFYDVFSRDLNTVVVGSSLALASRLITIVCIRSALVSGLHAADATTPGLIILLTAPSSFPSNGETSMTEAWRSSIYHVTVYSPWDWDATMDGKKQRYNLVSRSVNNLRKITPDAAYLNEADVYEPNYKVAFWGNKYDELLRIKEK</sequence>
<reference evidence="2" key="2">
    <citation type="submission" date="2021-10" db="EMBL/GenBank/DDBJ databases">
        <title>Phylogenomics reveals ancestral predisposition of the termite-cultivated fungus Termitomyces towards a domesticated lifestyle.</title>
        <authorList>
            <person name="Auxier B."/>
            <person name="Grum-Grzhimaylo A."/>
            <person name="Cardenas M.E."/>
            <person name="Lodge J.D."/>
            <person name="Laessoe T."/>
            <person name="Pedersen O."/>
            <person name="Smith M.E."/>
            <person name="Kuyper T.W."/>
            <person name="Franco-Molano E.A."/>
            <person name="Baroni T.J."/>
            <person name="Aanen D.K."/>
        </authorList>
    </citation>
    <scope>NUCLEOTIDE SEQUENCE</scope>
    <source>
        <strain evidence="2">D49</strain>
    </source>
</reference>
<dbReference type="InterPro" id="IPR016169">
    <property type="entry name" value="FAD-bd_PCMH_sub2"/>
</dbReference>
<gene>
    <name evidence="2" type="ORF">H0H81_005464</name>
</gene>
<dbReference type="EMBL" id="JABCKI010000139">
    <property type="protein sequence ID" value="KAG5652314.1"/>
    <property type="molecule type" value="Genomic_DNA"/>
</dbReference>